<evidence type="ECO:0000313" key="5">
    <source>
        <dbReference type="Proteomes" id="UP001597469"/>
    </source>
</evidence>
<dbReference type="Gene3D" id="2.60.40.10">
    <property type="entry name" value="Immunoglobulins"/>
    <property type="match status" value="1"/>
</dbReference>
<evidence type="ECO:0000256" key="2">
    <source>
        <dbReference type="ARBA" id="ARBA00022737"/>
    </source>
</evidence>
<dbReference type="Proteomes" id="UP001597469">
    <property type="component" value="Unassembled WGS sequence"/>
</dbReference>
<dbReference type="SMART" id="SM00060">
    <property type="entry name" value="FN3"/>
    <property type="match status" value="4"/>
</dbReference>
<dbReference type="Gene3D" id="2.120.10.80">
    <property type="entry name" value="Kelch-type beta propeller"/>
    <property type="match status" value="2"/>
</dbReference>
<keyword evidence="1" id="KW-0880">Kelch repeat</keyword>
<dbReference type="InterPro" id="IPR003961">
    <property type="entry name" value="FN3_dom"/>
</dbReference>
<dbReference type="PROSITE" id="PS50853">
    <property type="entry name" value="FN3"/>
    <property type="match status" value="1"/>
</dbReference>
<dbReference type="InterPro" id="IPR036116">
    <property type="entry name" value="FN3_sf"/>
</dbReference>
<sequence>MALSLRSLLIMLGLGLLLANCSKWKVNPYDLIPQVKTGTATNPATTSVQVDCRIETLGPNSLKEFGVVFSSSNQQPTTSDTKIPANGTTGNAQVMLNGLQPNTTYYYRTYAINDKGIVGYGEIMSFKTATVIADVRTLDLTGSPGSNSFQIQVQVMNSSTVTLKEYGVVYSPTSQTPTVSDNKIPAVNATGATVPVSVTNLLPNTTYYYRAYAITSTGDVSYGDVRQAKTGEPVPSVETLDVVGTPSSSSAVVQSQVTNASQVTLKEYGVVYSPSNQTPSVGDSKAAASGVTGASATIVLTNLEPNKKYYYRSYAINKVDTVRYGSVKTFQTGAAPVAQKPDVETVDAVAITATKANLVLKVKSAPTTIDKYGICFSKTNSDPKPDNGSVVMSNREPGSELKLNSLYGLATDIYNLPLEPNTEYYYRAYAITIPVNGKAEPGYGEVKKFKTLPVSFVWRRLNNFPGAARANSDVFVIDNKAYIAGGDLAPESLTDEVWQFDPSNETWTRKANLPLRGFNGAAFAVDGVGYLTGLFNNNSIKSEILIYNPKEDKWTSRTDARLNRAFCNVCVLGKKAYIGIGLIIDAAGKTVDQSSILEYNTETSTSAIIPLTGMGTRLAGVRDPAMVSYDGKCVIGGGTLVINNTYSHPTATVEFSPNATTKFDAKADMPQPRINTGVTIGNRAFAVSVDDNKLFEYKNGQWLQVSLSSQGPQPPSLSGRTLFSIGNTIYLCFGSSMDGNGVRSQDVWALIVE</sequence>
<comment type="caution">
    <text evidence="4">The sequence shown here is derived from an EMBL/GenBank/DDBJ whole genome shotgun (WGS) entry which is preliminary data.</text>
</comment>
<reference evidence="5" key="1">
    <citation type="journal article" date="2019" name="Int. J. Syst. Evol. Microbiol.">
        <title>The Global Catalogue of Microorganisms (GCM) 10K type strain sequencing project: providing services to taxonomists for standard genome sequencing and annotation.</title>
        <authorList>
            <consortium name="The Broad Institute Genomics Platform"/>
            <consortium name="The Broad Institute Genome Sequencing Center for Infectious Disease"/>
            <person name="Wu L."/>
            <person name="Ma J."/>
        </authorList>
    </citation>
    <scope>NUCLEOTIDE SEQUENCE [LARGE SCALE GENOMIC DNA]</scope>
    <source>
        <strain evidence="5">KCTC 42805</strain>
    </source>
</reference>
<feature type="domain" description="Fibronectin type-III" evidence="3">
    <location>
        <begin position="131"/>
        <end position="233"/>
    </location>
</feature>
<dbReference type="SMART" id="SM00612">
    <property type="entry name" value="Kelch"/>
    <property type="match status" value="2"/>
</dbReference>
<dbReference type="PANTHER" id="PTHR45632">
    <property type="entry name" value="LD33804P"/>
    <property type="match status" value="1"/>
</dbReference>
<dbReference type="InterPro" id="IPR015915">
    <property type="entry name" value="Kelch-typ_b-propeller"/>
</dbReference>
<keyword evidence="2" id="KW-0677">Repeat</keyword>
<protein>
    <submittedName>
        <fullName evidence="4">Kelch repeat-containing protein</fullName>
    </submittedName>
</protein>
<dbReference type="SUPFAM" id="SSF117281">
    <property type="entry name" value="Kelch motif"/>
    <property type="match status" value="1"/>
</dbReference>
<evidence type="ECO:0000313" key="4">
    <source>
        <dbReference type="EMBL" id="MFD2571166.1"/>
    </source>
</evidence>
<evidence type="ECO:0000259" key="3">
    <source>
        <dbReference type="PROSITE" id="PS50853"/>
    </source>
</evidence>
<dbReference type="Pfam" id="PF01344">
    <property type="entry name" value="Kelch_1"/>
    <property type="match status" value="1"/>
</dbReference>
<dbReference type="PANTHER" id="PTHR45632:SF3">
    <property type="entry name" value="KELCH-LIKE PROTEIN 32"/>
    <property type="match status" value="1"/>
</dbReference>
<dbReference type="RefSeq" id="WP_381522453.1">
    <property type="nucleotide sequence ID" value="NZ_JBHULN010000005.1"/>
</dbReference>
<dbReference type="InterPro" id="IPR006652">
    <property type="entry name" value="Kelch_1"/>
</dbReference>
<evidence type="ECO:0000256" key="1">
    <source>
        <dbReference type="ARBA" id="ARBA00022441"/>
    </source>
</evidence>
<name>A0ABW5M4C6_9BACT</name>
<dbReference type="EMBL" id="JBHULN010000005">
    <property type="protein sequence ID" value="MFD2571166.1"/>
    <property type="molecule type" value="Genomic_DNA"/>
</dbReference>
<organism evidence="4 5">
    <name type="scientific">Spirosoma soli</name>
    <dbReference type="NCBI Taxonomy" id="1770529"/>
    <lineage>
        <taxon>Bacteria</taxon>
        <taxon>Pseudomonadati</taxon>
        <taxon>Bacteroidota</taxon>
        <taxon>Cytophagia</taxon>
        <taxon>Cytophagales</taxon>
        <taxon>Cytophagaceae</taxon>
        <taxon>Spirosoma</taxon>
    </lineage>
</organism>
<gene>
    <name evidence="4" type="ORF">ACFSUS_11005</name>
</gene>
<accession>A0ABW5M4C6</accession>
<dbReference type="InterPro" id="IPR013783">
    <property type="entry name" value="Ig-like_fold"/>
</dbReference>
<proteinExistence type="predicted"/>
<dbReference type="SUPFAM" id="SSF49265">
    <property type="entry name" value="Fibronectin type III"/>
    <property type="match status" value="2"/>
</dbReference>
<keyword evidence="5" id="KW-1185">Reference proteome</keyword>